<gene>
    <name evidence="2" type="ORF">OL599_24380</name>
</gene>
<reference evidence="2" key="2">
    <citation type="submission" date="2022-10" db="EMBL/GenBank/DDBJ databases">
        <authorList>
            <person name="Trinh H.N."/>
        </authorList>
    </citation>
    <scope>NUCLEOTIDE SEQUENCE</scope>
    <source>
        <strain evidence="2">RN2-1</strain>
    </source>
</reference>
<keyword evidence="1" id="KW-1133">Transmembrane helix</keyword>
<dbReference type="InterPro" id="IPR036259">
    <property type="entry name" value="MFS_trans_sf"/>
</dbReference>
<dbReference type="EMBL" id="JAPDNT010000046">
    <property type="protein sequence ID" value="MCW3477701.1"/>
    <property type="molecule type" value="Genomic_DNA"/>
</dbReference>
<evidence type="ECO:0008006" key="4">
    <source>
        <dbReference type="Google" id="ProtNLM"/>
    </source>
</evidence>
<dbReference type="RefSeq" id="WP_264716666.1">
    <property type="nucleotide sequence ID" value="NZ_JAPDNT010000046.1"/>
</dbReference>
<keyword evidence="1" id="KW-0472">Membrane</keyword>
<dbReference type="SUPFAM" id="SSF103473">
    <property type="entry name" value="MFS general substrate transporter"/>
    <property type="match status" value="1"/>
</dbReference>
<keyword evidence="1" id="KW-0812">Transmembrane</keyword>
<evidence type="ECO:0000313" key="3">
    <source>
        <dbReference type="Proteomes" id="UP001165679"/>
    </source>
</evidence>
<evidence type="ECO:0000256" key="1">
    <source>
        <dbReference type="SAM" id="Phobius"/>
    </source>
</evidence>
<name>A0AA41YS42_9PROT</name>
<comment type="caution">
    <text evidence="2">The sequence shown here is derived from an EMBL/GenBank/DDBJ whole genome shotgun (WGS) entry which is preliminary data.</text>
</comment>
<dbReference type="AlphaFoldDB" id="A0AA41YS42"/>
<sequence length="128" mass="12914">MAFGRRAHPIWSLVASAVLVAIGLGMLVGDVSVAAAGIVIYGSGSGIRSIARGTVPLALFGREGYAILMGRIAMPTLIAQAASSSLGAWLMDAFGPTATLATLCGAAVLNIVLVLALVPIALRRSAAR</sequence>
<dbReference type="Proteomes" id="UP001165679">
    <property type="component" value="Unassembled WGS sequence"/>
</dbReference>
<keyword evidence="3" id="KW-1185">Reference proteome</keyword>
<reference evidence="2" key="1">
    <citation type="submission" date="2022-09" db="EMBL/GenBank/DDBJ databases">
        <title>Rhodovastum sp. nov. RN2-1 isolated from soil in Seongnam, South Korea.</title>
        <authorList>
            <person name="Le N.T."/>
        </authorList>
    </citation>
    <scope>NUCLEOTIDE SEQUENCE</scope>
    <source>
        <strain evidence="2">RN2-1</strain>
    </source>
</reference>
<organism evidence="2 3">
    <name type="scientific">Limobrevibacterium gyesilva</name>
    <dbReference type="NCBI Taxonomy" id="2991712"/>
    <lineage>
        <taxon>Bacteria</taxon>
        <taxon>Pseudomonadati</taxon>
        <taxon>Pseudomonadota</taxon>
        <taxon>Alphaproteobacteria</taxon>
        <taxon>Acetobacterales</taxon>
        <taxon>Acetobacteraceae</taxon>
        <taxon>Limobrevibacterium</taxon>
    </lineage>
</organism>
<protein>
    <recommendedName>
        <fullName evidence="4">MFS transporter</fullName>
    </recommendedName>
</protein>
<feature type="transmembrane region" description="Helical" evidence="1">
    <location>
        <begin position="97"/>
        <end position="122"/>
    </location>
</feature>
<feature type="transmembrane region" description="Helical" evidence="1">
    <location>
        <begin position="72"/>
        <end position="91"/>
    </location>
</feature>
<feature type="transmembrane region" description="Helical" evidence="1">
    <location>
        <begin position="33"/>
        <end position="51"/>
    </location>
</feature>
<feature type="transmembrane region" description="Helical" evidence="1">
    <location>
        <begin position="7"/>
        <end position="27"/>
    </location>
</feature>
<proteinExistence type="predicted"/>
<evidence type="ECO:0000313" key="2">
    <source>
        <dbReference type="EMBL" id="MCW3477701.1"/>
    </source>
</evidence>
<accession>A0AA41YS42</accession>